<evidence type="ECO:0000313" key="3">
    <source>
        <dbReference type="EMBL" id="RAL11352.1"/>
    </source>
</evidence>
<dbReference type="STRING" id="1450537.A0A395HTR4"/>
<evidence type="ECO:0008006" key="5">
    <source>
        <dbReference type="Google" id="ProtNLM"/>
    </source>
</evidence>
<dbReference type="GO" id="GO:0006302">
    <property type="term" value="P:double-strand break repair"/>
    <property type="evidence" value="ECO:0007669"/>
    <property type="project" value="TreeGrafter"/>
</dbReference>
<dbReference type="GO" id="GO:0051880">
    <property type="term" value="F:G-quadruplex DNA binding"/>
    <property type="evidence" value="ECO:0007669"/>
    <property type="project" value="TreeGrafter"/>
</dbReference>
<dbReference type="GeneID" id="37194134"/>
<dbReference type="GO" id="GO:0043047">
    <property type="term" value="F:single-stranded telomeric DNA binding"/>
    <property type="evidence" value="ECO:0007669"/>
    <property type="project" value="TreeGrafter"/>
</dbReference>
<keyword evidence="4" id="KW-1185">Reference proteome</keyword>
<dbReference type="RefSeq" id="XP_025550506.1">
    <property type="nucleotide sequence ID" value="XM_025689845.1"/>
</dbReference>
<feature type="coiled-coil region" evidence="1">
    <location>
        <begin position="147"/>
        <end position="188"/>
    </location>
</feature>
<keyword evidence="1" id="KW-0175">Coiled coil</keyword>
<feature type="coiled-coil region" evidence="1">
    <location>
        <begin position="515"/>
        <end position="542"/>
    </location>
</feature>
<dbReference type="GO" id="GO:0007004">
    <property type="term" value="P:telomere maintenance via telomerase"/>
    <property type="evidence" value="ECO:0007669"/>
    <property type="project" value="TreeGrafter"/>
</dbReference>
<feature type="compositionally biased region" description="Polar residues" evidence="2">
    <location>
        <begin position="26"/>
        <end position="44"/>
    </location>
</feature>
<gene>
    <name evidence="3" type="ORF">BO97DRAFT_102794</name>
</gene>
<dbReference type="PANTHER" id="PTHR18867">
    <property type="entry name" value="RAD50"/>
    <property type="match status" value="1"/>
</dbReference>
<dbReference type="GO" id="GO:0000794">
    <property type="term" value="C:condensed nuclear chromosome"/>
    <property type="evidence" value="ECO:0007669"/>
    <property type="project" value="TreeGrafter"/>
</dbReference>
<accession>A0A395HTR4</accession>
<reference evidence="3 4" key="1">
    <citation type="submission" date="2018-02" db="EMBL/GenBank/DDBJ databases">
        <title>The genomes of Aspergillus section Nigri reveals drivers in fungal speciation.</title>
        <authorList>
            <consortium name="DOE Joint Genome Institute"/>
            <person name="Vesth T.C."/>
            <person name="Nybo J."/>
            <person name="Theobald S."/>
            <person name="Brandl J."/>
            <person name="Frisvad J.C."/>
            <person name="Nielsen K.F."/>
            <person name="Lyhne E.K."/>
            <person name="Kogle M.E."/>
            <person name="Kuo A."/>
            <person name="Riley R."/>
            <person name="Clum A."/>
            <person name="Nolan M."/>
            <person name="Lipzen A."/>
            <person name="Salamov A."/>
            <person name="Henrissat B."/>
            <person name="Wiebenga A."/>
            <person name="De vries R.P."/>
            <person name="Grigoriev I.V."/>
            <person name="Mortensen U.H."/>
            <person name="Andersen M.R."/>
            <person name="Baker S.E."/>
        </authorList>
    </citation>
    <scope>NUCLEOTIDE SEQUENCE [LARGE SCALE GENOMIC DNA]</scope>
    <source>
        <strain evidence="3 4">CBS 101889</strain>
    </source>
</reference>
<feature type="region of interest" description="Disordered" evidence="2">
    <location>
        <begin position="85"/>
        <end position="124"/>
    </location>
</feature>
<feature type="compositionally biased region" description="Basic residues" evidence="2">
    <location>
        <begin position="97"/>
        <end position="111"/>
    </location>
</feature>
<dbReference type="EMBL" id="KZ824289">
    <property type="protein sequence ID" value="RAL11352.1"/>
    <property type="molecule type" value="Genomic_DNA"/>
</dbReference>
<evidence type="ECO:0000313" key="4">
    <source>
        <dbReference type="Proteomes" id="UP000248961"/>
    </source>
</evidence>
<dbReference type="OrthoDB" id="3532430at2759"/>
<dbReference type="GO" id="GO:0030870">
    <property type="term" value="C:Mre11 complex"/>
    <property type="evidence" value="ECO:0007669"/>
    <property type="project" value="TreeGrafter"/>
</dbReference>
<evidence type="ECO:0000256" key="2">
    <source>
        <dbReference type="SAM" id="MobiDB-lite"/>
    </source>
</evidence>
<sequence>MVVETRQSGRKRRVGSVSRPEPQPSACYQTSRQSTDANVASTPCKTPRQPRKKVRFSDPGPQLQDGLGNETGLTSAMLRTSFDNRGDVDLLTGSPSRRLRRRSTPAFKSRHQSSSPTVSPSEQEFRFAPLRQLLDSRTKRRIRRIGLSDEINKLEREKRDAARFERDLQSLLRERDSLKQELESVKQQEGLPKAATLDPVEEHPWLPSQSLVGYSEPETPRLGQELSFTRDDLIDDSSVANTDGDTVVIGDSGLEGETMLLSTSPDFRTLGKLQSFMPDGRQLFRSESPYADAATRLLLPDRDSEAETNALIADLETARKEKRALFEACRFRIASFDGTALERHLHRASPPPDFVDQLIPSLTQTLGRASNATHALNSIKEELSDLGFSGQHTEDIVSEMRDQFRSARLRLERAIPGETPNAGLHDGSATLSALVKRVELLIRSLGDERAKAVGSGDRERALRGQFDKLLARYEDASGKINDLEESIAGSASDMLHTRMRMQELEKNGEEQAVGIDRLNAALDRYREEVKGLETLVTELESDKVRNSNVHRQEVSKLQLQLSEQESARRVAETTVAERETRIRELEDTVEHNRLRSSELAAKVEELESERQKAIDSLKQEAAEQVQDCEKEIGSLNVVVAELNTLLQSAKSEIDRLRRSNVGLEHQLRLETEARDNLLETWAAEQARSFACMKNTVSNERRKAKVRAANWELQSDELQSEGTTLGSEPITPVSMTRFIDVETGRGKHRKRLDSGIGILTDEPEEDVDAGADMQVLLPSDPADL</sequence>
<feature type="compositionally biased region" description="Polar residues" evidence="2">
    <location>
        <begin position="112"/>
        <end position="122"/>
    </location>
</feature>
<evidence type="ECO:0000256" key="1">
    <source>
        <dbReference type="SAM" id="Coils"/>
    </source>
</evidence>
<organism evidence="3 4">
    <name type="scientific">Aspergillus homomorphus (strain CBS 101889)</name>
    <dbReference type="NCBI Taxonomy" id="1450537"/>
    <lineage>
        <taxon>Eukaryota</taxon>
        <taxon>Fungi</taxon>
        <taxon>Dikarya</taxon>
        <taxon>Ascomycota</taxon>
        <taxon>Pezizomycotina</taxon>
        <taxon>Eurotiomycetes</taxon>
        <taxon>Eurotiomycetidae</taxon>
        <taxon>Eurotiales</taxon>
        <taxon>Aspergillaceae</taxon>
        <taxon>Aspergillus</taxon>
        <taxon>Aspergillus subgen. Circumdati</taxon>
    </lineage>
</organism>
<dbReference type="Proteomes" id="UP000248961">
    <property type="component" value="Unassembled WGS sequence"/>
</dbReference>
<name>A0A395HTR4_ASPHC</name>
<dbReference type="GO" id="GO:0000722">
    <property type="term" value="P:telomere maintenance via recombination"/>
    <property type="evidence" value="ECO:0007669"/>
    <property type="project" value="TreeGrafter"/>
</dbReference>
<dbReference type="GO" id="GO:0003691">
    <property type="term" value="F:double-stranded telomeric DNA binding"/>
    <property type="evidence" value="ECO:0007669"/>
    <property type="project" value="TreeGrafter"/>
</dbReference>
<dbReference type="AlphaFoldDB" id="A0A395HTR4"/>
<dbReference type="GO" id="GO:0070192">
    <property type="term" value="P:chromosome organization involved in meiotic cell cycle"/>
    <property type="evidence" value="ECO:0007669"/>
    <property type="project" value="TreeGrafter"/>
</dbReference>
<feature type="region of interest" description="Disordered" evidence="2">
    <location>
        <begin position="1"/>
        <end position="71"/>
    </location>
</feature>
<feature type="coiled-coil region" evidence="1">
    <location>
        <begin position="568"/>
        <end position="666"/>
    </location>
</feature>
<dbReference type="VEuPathDB" id="FungiDB:BO97DRAFT_102794"/>
<dbReference type="PANTHER" id="PTHR18867:SF12">
    <property type="entry name" value="DNA REPAIR PROTEIN RAD50"/>
    <property type="match status" value="1"/>
</dbReference>
<proteinExistence type="predicted"/>
<protein>
    <recommendedName>
        <fullName evidence="5">Spindle assembly checkpoint component MAD1</fullName>
    </recommendedName>
</protein>